<name>A0A1A8T596_9GAMM</name>
<reference evidence="1 2" key="1">
    <citation type="submission" date="2016-06" db="EMBL/GenBank/DDBJ databases">
        <authorList>
            <person name="Kjaerup R.B."/>
            <person name="Dalgaard T.S."/>
            <person name="Juul-Madsen H.R."/>
        </authorList>
    </citation>
    <scope>NUCLEOTIDE SEQUENCE [LARGE SCALE GENOMIC DNA]</scope>
    <source>
        <strain evidence="1 2">CECT 8886</strain>
    </source>
</reference>
<dbReference type="STRING" id="1792290.MSP8886_00507"/>
<evidence type="ECO:0000313" key="1">
    <source>
        <dbReference type="EMBL" id="SBS26128.1"/>
    </source>
</evidence>
<dbReference type="OrthoDB" id="6195342at2"/>
<dbReference type="RefSeq" id="WP_067012343.1">
    <property type="nucleotide sequence ID" value="NZ_FLOB01000001.1"/>
</dbReference>
<protein>
    <submittedName>
        <fullName evidence="1">Putative toxin YafO</fullName>
    </submittedName>
</protein>
<organism evidence="1 2">
    <name type="scientific">Marinomonas spartinae</name>
    <dbReference type="NCBI Taxonomy" id="1792290"/>
    <lineage>
        <taxon>Bacteria</taxon>
        <taxon>Pseudomonadati</taxon>
        <taxon>Pseudomonadota</taxon>
        <taxon>Gammaproteobacteria</taxon>
        <taxon>Oceanospirillales</taxon>
        <taxon>Oceanospirillaceae</taxon>
        <taxon>Marinomonas</taxon>
    </lineage>
</organism>
<sequence>MSNNVRLFIRRELQEERDNNQYLDQVLNDFKLYKSGQNITYFGKDVPYHDPRPYAERAGIRHVHLLDNVRTLKMQGRGNTSDRAIVYTEASMNPNMFYVIDLLNENAHAQASSRVRDPLLGNKTYIEWVIEKAEQFRNSK</sequence>
<proteinExistence type="predicted"/>
<dbReference type="Pfam" id="PF13957">
    <property type="entry name" value="YafO_toxin"/>
    <property type="match status" value="1"/>
</dbReference>
<keyword evidence="2" id="KW-1185">Reference proteome</keyword>
<dbReference type="EMBL" id="FLOB01000001">
    <property type="protein sequence ID" value="SBS26128.1"/>
    <property type="molecule type" value="Genomic_DNA"/>
</dbReference>
<accession>A0A1A8T596</accession>
<gene>
    <name evidence="1" type="ORF">MSP8886_00507</name>
</gene>
<evidence type="ECO:0000313" key="2">
    <source>
        <dbReference type="Proteomes" id="UP000092544"/>
    </source>
</evidence>
<dbReference type="AlphaFoldDB" id="A0A1A8T596"/>
<dbReference type="InterPro" id="IPR020353">
    <property type="entry name" value="Toxin_YafO"/>
</dbReference>
<dbReference type="Proteomes" id="UP000092544">
    <property type="component" value="Unassembled WGS sequence"/>
</dbReference>